<proteinExistence type="predicted"/>
<dbReference type="AlphaFoldDB" id="A0AAE1CTT5"/>
<comment type="caution">
    <text evidence="2">The sequence shown here is derived from an EMBL/GenBank/DDBJ whole genome shotgun (WGS) entry which is preliminary data.</text>
</comment>
<accession>A0AAE1CTT5</accession>
<dbReference type="EMBL" id="JAWDGP010006766">
    <property type="protein sequence ID" value="KAK3735769.1"/>
    <property type="molecule type" value="Genomic_DNA"/>
</dbReference>
<keyword evidence="3" id="KW-1185">Reference proteome</keyword>
<evidence type="ECO:0000256" key="1">
    <source>
        <dbReference type="SAM" id="MobiDB-lite"/>
    </source>
</evidence>
<sequence>MIWKRVSKYRTRPTPNRHAGGLGKHEYQREFIERIVDSRDSQFNAAGRAGEQVRALKPQVTSGSCRGLTTQQTSLAQGWGMSQQNPATATSV</sequence>
<protein>
    <submittedName>
        <fullName evidence="2">Uncharacterized protein</fullName>
    </submittedName>
</protein>
<name>A0AAE1CTT5_9GAST</name>
<evidence type="ECO:0000313" key="2">
    <source>
        <dbReference type="EMBL" id="KAK3735769.1"/>
    </source>
</evidence>
<feature type="region of interest" description="Disordered" evidence="1">
    <location>
        <begin position="1"/>
        <end position="25"/>
    </location>
</feature>
<organism evidence="2 3">
    <name type="scientific">Elysia crispata</name>
    <name type="common">lettuce slug</name>
    <dbReference type="NCBI Taxonomy" id="231223"/>
    <lineage>
        <taxon>Eukaryota</taxon>
        <taxon>Metazoa</taxon>
        <taxon>Spiralia</taxon>
        <taxon>Lophotrochozoa</taxon>
        <taxon>Mollusca</taxon>
        <taxon>Gastropoda</taxon>
        <taxon>Heterobranchia</taxon>
        <taxon>Euthyneura</taxon>
        <taxon>Panpulmonata</taxon>
        <taxon>Sacoglossa</taxon>
        <taxon>Placobranchoidea</taxon>
        <taxon>Plakobranchidae</taxon>
        <taxon>Elysia</taxon>
    </lineage>
</organism>
<gene>
    <name evidence="2" type="ORF">RRG08_036817</name>
</gene>
<evidence type="ECO:0000313" key="3">
    <source>
        <dbReference type="Proteomes" id="UP001283361"/>
    </source>
</evidence>
<reference evidence="2" key="1">
    <citation type="journal article" date="2023" name="G3 (Bethesda)">
        <title>A reference genome for the long-term kleptoplast-retaining sea slug Elysia crispata morphotype clarki.</title>
        <authorList>
            <person name="Eastman K.E."/>
            <person name="Pendleton A.L."/>
            <person name="Shaikh M.A."/>
            <person name="Suttiyut T."/>
            <person name="Ogas R."/>
            <person name="Tomko P."/>
            <person name="Gavelis G."/>
            <person name="Widhalm J.R."/>
            <person name="Wisecaver J.H."/>
        </authorList>
    </citation>
    <scope>NUCLEOTIDE SEQUENCE</scope>
    <source>
        <strain evidence="2">ECLA1</strain>
    </source>
</reference>
<feature type="compositionally biased region" description="Basic residues" evidence="1">
    <location>
        <begin position="1"/>
        <end position="11"/>
    </location>
</feature>
<dbReference type="Proteomes" id="UP001283361">
    <property type="component" value="Unassembled WGS sequence"/>
</dbReference>